<dbReference type="Pfam" id="PF04228">
    <property type="entry name" value="Zn_peptidase"/>
    <property type="match status" value="1"/>
</dbReference>
<sequence>MRLDDESESTNFEIQSEGQQRAGFGGGGGLGMLGMIIPFVFSRFGIGGIVVLGIVALVFGGIGGGGGGGLLAPVSQTSPQQSTAPGQLTDIQRISLRVLGSTERRWTDIFAKSGQKYTPTTLVFYTRNGTSGCGAAQSAMGPFYCPSDQKIYLDTEFFNELKTRFNAPGDFPIGYVIAHEVGHHIQDLTGIEQKVRSQQARASKAQGNALQVAMELQADCYAGVWAANDKNLLEAGDVEEGMRAAQAIGDDTLQRASQGVVVPESFTHGSAAQRQQWLKHGLDTGDPTECNTFNS</sequence>
<reference evidence="7 8" key="1">
    <citation type="submission" date="2018-09" db="EMBL/GenBank/DDBJ databases">
        <title>Sphingomonas peninsula sp. nov., isolated from fildes peninsula, Antarctic soil.</title>
        <authorList>
            <person name="Yingchao G."/>
        </authorList>
    </citation>
    <scope>NUCLEOTIDE SEQUENCE [LARGE SCALE GENOMIC DNA]</scope>
    <source>
        <strain evidence="7 8">YZ-8</strain>
    </source>
</reference>
<organism evidence="7 8">
    <name type="scientific">Sphingomonas paeninsulae</name>
    <dbReference type="NCBI Taxonomy" id="2319844"/>
    <lineage>
        <taxon>Bacteria</taxon>
        <taxon>Pseudomonadati</taxon>
        <taxon>Pseudomonadota</taxon>
        <taxon>Alphaproteobacteria</taxon>
        <taxon>Sphingomonadales</taxon>
        <taxon>Sphingomonadaceae</taxon>
        <taxon>Sphingomonas</taxon>
    </lineage>
</organism>
<gene>
    <name evidence="7" type="ORF">D3Y57_14415</name>
</gene>
<comment type="subcellular location">
    <subcellularLocation>
        <location evidence="1">Membrane</location>
        <topology evidence="1">Single-pass membrane protein</topology>
    </subcellularLocation>
</comment>
<evidence type="ECO:0000313" key="8">
    <source>
        <dbReference type="Proteomes" id="UP000276254"/>
    </source>
</evidence>
<feature type="transmembrane region" description="Helical" evidence="6">
    <location>
        <begin position="22"/>
        <end position="41"/>
    </location>
</feature>
<evidence type="ECO:0000256" key="5">
    <source>
        <dbReference type="SAM" id="MobiDB-lite"/>
    </source>
</evidence>
<keyword evidence="7" id="KW-0645">Protease</keyword>
<protein>
    <submittedName>
        <fullName evidence="7">Zinc metalloprotease</fullName>
    </submittedName>
</protein>
<dbReference type="PANTHER" id="PTHR30168:SF0">
    <property type="entry name" value="INNER MEMBRANE PROTEIN"/>
    <property type="match status" value="1"/>
</dbReference>
<feature type="transmembrane region" description="Helical" evidence="6">
    <location>
        <begin position="48"/>
        <end position="72"/>
    </location>
</feature>
<dbReference type="GO" id="GO:0008237">
    <property type="term" value="F:metallopeptidase activity"/>
    <property type="evidence" value="ECO:0007669"/>
    <property type="project" value="UniProtKB-KW"/>
</dbReference>
<evidence type="ECO:0000256" key="4">
    <source>
        <dbReference type="ARBA" id="ARBA00023136"/>
    </source>
</evidence>
<dbReference type="GO" id="GO:0006508">
    <property type="term" value="P:proteolysis"/>
    <property type="evidence" value="ECO:0007669"/>
    <property type="project" value="UniProtKB-KW"/>
</dbReference>
<dbReference type="InterPro" id="IPR007343">
    <property type="entry name" value="Uncharacterised_pept_Zn_put"/>
</dbReference>
<dbReference type="AlphaFoldDB" id="A0A494TM70"/>
<evidence type="ECO:0000256" key="2">
    <source>
        <dbReference type="ARBA" id="ARBA00022692"/>
    </source>
</evidence>
<dbReference type="PANTHER" id="PTHR30168">
    <property type="entry name" value="PUTATIVE MEMBRANE PROTEIN YPFJ"/>
    <property type="match status" value="1"/>
</dbReference>
<feature type="region of interest" description="Disordered" evidence="5">
    <location>
        <begin position="1"/>
        <end position="20"/>
    </location>
</feature>
<dbReference type="RefSeq" id="WP_121153685.1">
    <property type="nucleotide sequence ID" value="NZ_CP032829.1"/>
</dbReference>
<keyword evidence="3 6" id="KW-1133">Transmembrane helix</keyword>
<accession>A0A494TM70</accession>
<dbReference type="GO" id="GO:0016020">
    <property type="term" value="C:membrane"/>
    <property type="evidence" value="ECO:0007669"/>
    <property type="project" value="UniProtKB-SubCell"/>
</dbReference>
<evidence type="ECO:0000256" key="3">
    <source>
        <dbReference type="ARBA" id="ARBA00022989"/>
    </source>
</evidence>
<dbReference type="EMBL" id="CP032829">
    <property type="protein sequence ID" value="AYJ86916.1"/>
    <property type="molecule type" value="Genomic_DNA"/>
</dbReference>
<keyword evidence="7" id="KW-0378">Hydrolase</keyword>
<dbReference type="KEGG" id="spha:D3Y57_14415"/>
<dbReference type="OrthoDB" id="9774900at2"/>
<evidence type="ECO:0000313" key="7">
    <source>
        <dbReference type="EMBL" id="AYJ86916.1"/>
    </source>
</evidence>
<dbReference type="Proteomes" id="UP000276254">
    <property type="component" value="Chromosome"/>
</dbReference>
<evidence type="ECO:0000256" key="6">
    <source>
        <dbReference type="SAM" id="Phobius"/>
    </source>
</evidence>
<proteinExistence type="predicted"/>
<keyword evidence="7" id="KW-0482">Metalloprotease</keyword>
<evidence type="ECO:0000256" key="1">
    <source>
        <dbReference type="ARBA" id="ARBA00004167"/>
    </source>
</evidence>
<name>A0A494TM70_SPHPE</name>
<keyword evidence="4 6" id="KW-0472">Membrane</keyword>
<feature type="compositionally biased region" description="Polar residues" evidence="5">
    <location>
        <begin position="9"/>
        <end position="19"/>
    </location>
</feature>
<keyword evidence="2 6" id="KW-0812">Transmembrane</keyword>
<keyword evidence="8" id="KW-1185">Reference proteome</keyword>